<evidence type="ECO:0000256" key="8">
    <source>
        <dbReference type="ARBA" id="ARBA00022490"/>
    </source>
</evidence>
<dbReference type="Gene3D" id="3.50.30.10">
    <property type="entry name" value="Phosphohistidine domain"/>
    <property type="match status" value="1"/>
</dbReference>
<evidence type="ECO:0000256" key="16">
    <source>
        <dbReference type="PIRNR" id="PIRNR000732"/>
    </source>
</evidence>
<comment type="caution">
    <text evidence="23">The sequence shown here is derived from an EMBL/GenBank/DDBJ whole genome shotgun (WGS) entry which is preliminary data.</text>
</comment>
<feature type="active site" description="Tele-phosphohistidine intermediate" evidence="17">
    <location>
        <position position="199"/>
    </location>
</feature>
<keyword evidence="13 16" id="KW-0418">Kinase</keyword>
<protein>
    <recommendedName>
        <fullName evidence="6 16">Phosphoenolpyruvate-protein phosphotransferase</fullName>
        <ecNumber evidence="5 16">2.7.3.9</ecNumber>
    </recommendedName>
    <alternativeName>
        <fullName evidence="15 16">Phosphotransferase system, enzyme I</fullName>
    </alternativeName>
</protein>
<dbReference type="Gene3D" id="1.10.274.10">
    <property type="entry name" value="PtsI, HPr-binding domain"/>
    <property type="match status" value="1"/>
</dbReference>
<evidence type="ECO:0000256" key="9">
    <source>
        <dbReference type="ARBA" id="ARBA00022597"/>
    </source>
</evidence>
<evidence type="ECO:0000256" key="14">
    <source>
        <dbReference type="ARBA" id="ARBA00022842"/>
    </source>
</evidence>
<dbReference type="GO" id="GO:0008965">
    <property type="term" value="F:phosphoenolpyruvate-protein phosphotransferase activity"/>
    <property type="evidence" value="ECO:0007669"/>
    <property type="project" value="UniProtKB-EC"/>
</dbReference>
<dbReference type="InterPro" id="IPR008279">
    <property type="entry name" value="PEP-util_enz_mobile_dom"/>
</dbReference>
<dbReference type="AlphaFoldDB" id="A0A6N9TSE7"/>
<evidence type="ECO:0000256" key="15">
    <source>
        <dbReference type="ARBA" id="ARBA00033235"/>
    </source>
</evidence>
<feature type="domain" description="PEP-utilising enzyme C-terminal" evidence="21">
    <location>
        <begin position="267"/>
        <end position="548"/>
    </location>
</feature>
<feature type="binding site" evidence="19">
    <location>
        <position position="441"/>
    </location>
    <ligand>
        <name>Mg(2+)</name>
        <dbReference type="ChEBI" id="CHEBI:18420"/>
    </ligand>
</feature>
<evidence type="ECO:0000256" key="12">
    <source>
        <dbReference type="ARBA" id="ARBA00022723"/>
    </source>
</evidence>
<dbReference type="Pfam" id="PF02896">
    <property type="entry name" value="PEP-utilizers_C"/>
    <property type="match status" value="1"/>
</dbReference>
<comment type="subcellular location">
    <subcellularLocation>
        <location evidence="3 16">Cytoplasm</location>
    </subcellularLocation>
</comment>
<feature type="binding site" evidence="18">
    <location>
        <begin position="464"/>
        <end position="465"/>
    </location>
    <ligand>
        <name>phosphoenolpyruvate</name>
        <dbReference type="ChEBI" id="CHEBI:58702"/>
    </ligand>
</feature>
<sequence>MAHPPENHRPTVLKGIGVSPGIVLGPVFHLNRDRLRYPRRRIEPAEVAPEQARFEDAVARAAANIEDLIQDLPEELREHSGILESQRLMLKDRMLYDRTLRIIEEEGVNAEWALEKALAHVRGLFRQIRDPYIRDRVEDVEYVSRQLLRLLTGQRETDIDEIDEPAIVVAHDLSPADTTRMRPDRILAFLTDVGSRTSHTAIMARSLGIPAVVGLENATGAIAPGEQVIVDGMTGEVIVGPDETMRRHFLERREKCIRQRLDFIHHSHLPAETRDGYRVKIKANIELLDEIPTVIEYGAEGIGLFRTEFLYLASRSLPSEDTLYRAYREVAERLAPYPVTIRTLDIGGDKFVSTVSLGDEINPALGLRATRLCLKEPKLFRTQLRAILRASVHGDVRILFPMISGHMEILAVKEHLEATREELRREGVPFRDDLPVGIMIEVPTAVTMADVLAREVDFFSIGTNDLIQYALAIDRVNEHVAHLYEPLHPGVLRLIRQATEAAHQAGIEVAMCGEMAGEATYVPVLLGMGLDELSMNALAIPRVKRMIRLSDQEACRRLAGDLLAASTAREVRERLADFLDQHYPGDFEAATDLYTALRAEDTAASTA</sequence>
<feature type="binding site" evidence="18">
    <location>
        <position position="306"/>
    </location>
    <ligand>
        <name>phosphoenolpyruvate</name>
        <dbReference type="ChEBI" id="CHEBI:58702"/>
    </ligand>
</feature>
<reference evidence="23 24" key="1">
    <citation type="submission" date="2020-02" db="EMBL/GenBank/DDBJ databases">
        <title>Comparative genomics of sulfur disproportionating microorganisms.</title>
        <authorList>
            <person name="Ward L.M."/>
            <person name="Bertran E."/>
            <person name="Johnston D.T."/>
        </authorList>
    </citation>
    <scope>NUCLEOTIDE SEQUENCE [LARGE SCALE GENOMIC DNA]</scope>
    <source>
        <strain evidence="23 24">DSM 100025</strain>
    </source>
</reference>
<dbReference type="PANTHER" id="PTHR46244">
    <property type="entry name" value="PHOSPHOENOLPYRUVATE-PROTEIN PHOSPHOTRANSFERASE"/>
    <property type="match status" value="1"/>
</dbReference>
<dbReference type="InterPro" id="IPR050499">
    <property type="entry name" value="PEP-utilizing_PTS_enzyme"/>
</dbReference>
<dbReference type="GO" id="GO:0016301">
    <property type="term" value="F:kinase activity"/>
    <property type="evidence" value="ECO:0007669"/>
    <property type="project" value="UniProtKB-KW"/>
</dbReference>
<evidence type="ECO:0000256" key="11">
    <source>
        <dbReference type="ARBA" id="ARBA00022683"/>
    </source>
</evidence>
<dbReference type="InterPro" id="IPR036618">
    <property type="entry name" value="PtsI_HPr-bd_sf"/>
</dbReference>
<dbReference type="SUPFAM" id="SSF52009">
    <property type="entry name" value="Phosphohistidine domain"/>
    <property type="match status" value="1"/>
</dbReference>
<dbReference type="PRINTS" id="PR01736">
    <property type="entry name" value="PHPHTRNFRASE"/>
</dbReference>
<dbReference type="InterPro" id="IPR023151">
    <property type="entry name" value="PEP_util_CS"/>
</dbReference>
<dbReference type="Pfam" id="PF00391">
    <property type="entry name" value="PEP-utilizers"/>
    <property type="match status" value="1"/>
</dbReference>
<dbReference type="GO" id="GO:0046872">
    <property type="term" value="F:metal ion binding"/>
    <property type="evidence" value="ECO:0007669"/>
    <property type="project" value="UniProtKB-KW"/>
</dbReference>
<dbReference type="RefSeq" id="WP_163298810.1">
    <property type="nucleotide sequence ID" value="NZ_JAAGRR010000075.1"/>
</dbReference>
<dbReference type="GO" id="GO:0005737">
    <property type="term" value="C:cytoplasm"/>
    <property type="evidence" value="ECO:0007669"/>
    <property type="project" value="UniProtKB-SubCell"/>
</dbReference>
<evidence type="ECO:0000259" key="21">
    <source>
        <dbReference type="Pfam" id="PF02896"/>
    </source>
</evidence>
<dbReference type="InterPro" id="IPR040442">
    <property type="entry name" value="Pyrv_kinase-like_dom_sf"/>
</dbReference>
<dbReference type="Pfam" id="PF05524">
    <property type="entry name" value="PEP-utilisers_N"/>
    <property type="match status" value="1"/>
</dbReference>
<comment type="cofactor">
    <cofactor evidence="2 16 19">
        <name>Mg(2+)</name>
        <dbReference type="ChEBI" id="CHEBI:18420"/>
    </cofactor>
</comment>
<feature type="binding site" evidence="18">
    <location>
        <position position="342"/>
    </location>
    <ligand>
        <name>phosphoenolpyruvate</name>
        <dbReference type="ChEBI" id="CHEBI:58702"/>
    </ligand>
</feature>
<keyword evidence="12 16" id="KW-0479">Metal-binding</keyword>
<proteinExistence type="inferred from homology"/>
<dbReference type="EC" id="2.7.3.9" evidence="5 16"/>
<evidence type="ECO:0000256" key="1">
    <source>
        <dbReference type="ARBA" id="ARBA00000683"/>
    </source>
</evidence>
<keyword evidence="10 16" id="KW-0808">Transferase</keyword>
<keyword evidence="7 16" id="KW-0813">Transport</keyword>
<evidence type="ECO:0000256" key="19">
    <source>
        <dbReference type="PIRSR" id="PIRSR000732-3"/>
    </source>
</evidence>
<keyword evidence="24" id="KW-1185">Reference proteome</keyword>
<feature type="binding site" evidence="19">
    <location>
        <position position="465"/>
    </location>
    <ligand>
        <name>Mg(2+)</name>
        <dbReference type="ChEBI" id="CHEBI:18420"/>
    </ligand>
</feature>
<dbReference type="NCBIfam" id="TIGR01417">
    <property type="entry name" value="PTS_I_fam"/>
    <property type="match status" value="1"/>
</dbReference>
<dbReference type="GO" id="GO:0009401">
    <property type="term" value="P:phosphoenolpyruvate-dependent sugar phosphotransferase system"/>
    <property type="evidence" value="ECO:0007669"/>
    <property type="project" value="UniProtKB-KW"/>
</dbReference>
<keyword evidence="14 16" id="KW-0460">Magnesium</keyword>
<evidence type="ECO:0000259" key="20">
    <source>
        <dbReference type="Pfam" id="PF00391"/>
    </source>
</evidence>
<keyword evidence="8 16" id="KW-0963">Cytoplasm</keyword>
<keyword evidence="11 16" id="KW-0598">Phosphotransferase system</keyword>
<dbReference type="PROSITE" id="PS00742">
    <property type="entry name" value="PEP_ENZYMES_2"/>
    <property type="match status" value="1"/>
</dbReference>
<organism evidence="23 24">
    <name type="scientific">Dissulfurirhabdus thermomarina</name>
    <dbReference type="NCBI Taxonomy" id="1765737"/>
    <lineage>
        <taxon>Bacteria</taxon>
        <taxon>Deltaproteobacteria</taxon>
        <taxon>Dissulfurirhabdaceae</taxon>
        <taxon>Dissulfurirhabdus</taxon>
    </lineage>
</organism>
<dbReference type="PANTHER" id="PTHR46244:SF6">
    <property type="entry name" value="PHOSPHOENOLPYRUVATE-PROTEIN PHOSPHOTRANSFERASE"/>
    <property type="match status" value="1"/>
</dbReference>
<evidence type="ECO:0000259" key="22">
    <source>
        <dbReference type="Pfam" id="PF05524"/>
    </source>
</evidence>
<evidence type="ECO:0000256" key="17">
    <source>
        <dbReference type="PIRSR" id="PIRSR000732-1"/>
    </source>
</evidence>
<dbReference type="PIRSF" id="PIRSF000732">
    <property type="entry name" value="PTS_enzyme_I"/>
    <property type="match status" value="1"/>
</dbReference>
<comment type="function">
    <text evidence="16">General (non sugar-specific) component of the phosphoenolpyruvate-dependent sugar phosphotransferase system (sugar PTS). This major carbohydrate active-transport system catalyzes the phosphorylation of incoming sugar substrates concomitantly with their translocation across the cell membrane. Enzyme I transfers the phosphoryl group from phosphoenolpyruvate (PEP) to the phosphoryl carrier protein (HPr).</text>
</comment>
<evidence type="ECO:0000256" key="2">
    <source>
        <dbReference type="ARBA" id="ARBA00001946"/>
    </source>
</evidence>
<keyword evidence="9 16" id="KW-0762">Sugar transport</keyword>
<feature type="binding site" evidence="18">
    <location>
        <position position="475"/>
    </location>
    <ligand>
        <name>phosphoenolpyruvate</name>
        <dbReference type="ChEBI" id="CHEBI:58702"/>
    </ligand>
</feature>
<gene>
    <name evidence="23" type="primary">ptsP</name>
    <name evidence="23" type="ORF">G3N55_07450</name>
</gene>
<dbReference type="Gene3D" id="3.20.20.60">
    <property type="entry name" value="Phosphoenolpyruvate-binding domains"/>
    <property type="match status" value="1"/>
</dbReference>
<evidence type="ECO:0000313" key="24">
    <source>
        <dbReference type="Proteomes" id="UP000469346"/>
    </source>
</evidence>
<dbReference type="Proteomes" id="UP000469346">
    <property type="component" value="Unassembled WGS sequence"/>
</dbReference>
<dbReference type="SUPFAM" id="SSF47831">
    <property type="entry name" value="Enzyme I of the PEP:sugar phosphotransferase system HPr-binding (sub)domain"/>
    <property type="match status" value="1"/>
</dbReference>
<comment type="catalytic activity">
    <reaction evidence="1 16">
        <text>L-histidyl-[protein] + phosphoenolpyruvate = N(pros)-phospho-L-histidyl-[protein] + pyruvate</text>
        <dbReference type="Rhea" id="RHEA:23880"/>
        <dbReference type="Rhea" id="RHEA-COMP:9745"/>
        <dbReference type="Rhea" id="RHEA-COMP:9746"/>
        <dbReference type="ChEBI" id="CHEBI:15361"/>
        <dbReference type="ChEBI" id="CHEBI:29979"/>
        <dbReference type="ChEBI" id="CHEBI:58702"/>
        <dbReference type="ChEBI" id="CHEBI:64837"/>
        <dbReference type="EC" id="2.7.3.9"/>
    </reaction>
</comment>
<evidence type="ECO:0000256" key="7">
    <source>
        <dbReference type="ARBA" id="ARBA00022448"/>
    </source>
</evidence>
<feature type="active site" description="Proton donor" evidence="17">
    <location>
        <position position="512"/>
    </location>
</feature>
<dbReference type="InterPro" id="IPR006318">
    <property type="entry name" value="PTS_EI-like"/>
</dbReference>
<keyword evidence="23" id="KW-0670">Pyruvate</keyword>
<dbReference type="InterPro" id="IPR008731">
    <property type="entry name" value="PTS_EIN"/>
</dbReference>
<evidence type="ECO:0000256" key="10">
    <source>
        <dbReference type="ARBA" id="ARBA00022679"/>
    </source>
</evidence>
<feature type="domain" description="PEP-utilising enzyme mobile" evidence="20">
    <location>
        <begin position="163"/>
        <end position="235"/>
    </location>
</feature>
<dbReference type="InterPro" id="IPR015813">
    <property type="entry name" value="Pyrv/PenolPyrv_kinase-like_dom"/>
</dbReference>
<evidence type="ECO:0000313" key="23">
    <source>
        <dbReference type="EMBL" id="NDY42674.1"/>
    </source>
</evidence>
<evidence type="ECO:0000256" key="4">
    <source>
        <dbReference type="ARBA" id="ARBA00007837"/>
    </source>
</evidence>
<dbReference type="InterPro" id="IPR024692">
    <property type="entry name" value="PTS_EI"/>
</dbReference>
<accession>A0A6N9TSE7</accession>
<evidence type="ECO:0000256" key="6">
    <source>
        <dbReference type="ARBA" id="ARBA00016544"/>
    </source>
</evidence>
<name>A0A6N9TSE7_DISTH</name>
<evidence type="ECO:0000256" key="13">
    <source>
        <dbReference type="ARBA" id="ARBA00022777"/>
    </source>
</evidence>
<evidence type="ECO:0000256" key="18">
    <source>
        <dbReference type="PIRSR" id="PIRSR000732-2"/>
    </source>
</evidence>
<feature type="domain" description="Phosphotransferase system enzyme I N-terminal" evidence="22">
    <location>
        <begin position="14"/>
        <end position="136"/>
    </location>
</feature>
<comment type="similarity">
    <text evidence="4 16">Belongs to the PEP-utilizing enzyme family.</text>
</comment>
<dbReference type="SUPFAM" id="SSF51621">
    <property type="entry name" value="Phosphoenolpyruvate/pyruvate domain"/>
    <property type="match status" value="1"/>
</dbReference>
<dbReference type="InterPro" id="IPR000121">
    <property type="entry name" value="PEP_util_C"/>
</dbReference>
<evidence type="ECO:0000256" key="3">
    <source>
        <dbReference type="ARBA" id="ARBA00004496"/>
    </source>
</evidence>
<evidence type="ECO:0000256" key="5">
    <source>
        <dbReference type="ARBA" id="ARBA00012232"/>
    </source>
</evidence>
<dbReference type="EMBL" id="JAAGRR010000075">
    <property type="protein sequence ID" value="NDY42674.1"/>
    <property type="molecule type" value="Genomic_DNA"/>
</dbReference>
<dbReference type="InterPro" id="IPR036637">
    <property type="entry name" value="Phosphohistidine_dom_sf"/>
</dbReference>